<dbReference type="NCBIfam" id="TIGR04390">
    <property type="entry name" value="OMP_YaiO_dom"/>
    <property type="match status" value="1"/>
</dbReference>
<dbReference type="InterPro" id="IPR030887">
    <property type="entry name" value="Beta-barrel_YaiO"/>
</dbReference>
<dbReference type="PANTHER" id="PTHR44943:SF8">
    <property type="entry name" value="TPR REPEAT-CONTAINING PROTEIN MJ0263"/>
    <property type="match status" value="1"/>
</dbReference>
<dbReference type="InterPro" id="IPR011990">
    <property type="entry name" value="TPR-like_helical_dom_sf"/>
</dbReference>
<dbReference type="Pfam" id="PF19413">
    <property type="entry name" value="YaiO"/>
    <property type="match status" value="1"/>
</dbReference>
<dbReference type="InterPro" id="IPR051685">
    <property type="entry name" value="Ycf3/AcsC/BcsC/TPR_MFPF"/>
</dbReference>
<dbReference type="Proteomes" id="UP001321344">
    <property type="component" value="Unassembled WGS sequence"/>
</dbReference>
<keyword evidence="2" id="KW-0802">TPR repeat</keyword>
<name>A0ABT6BM33_9BACT</name>
<keyword evidence="6" id="KW-1185">Reference proteome</keyword>
<feature type="domain" description="YaiO beta-barrel" evidence="4">
    <location>
        <begin position="178"/>
        <end position="349"/>
    </location>
</feature>
<evidence type="ECO:0000256" key="3">
    <source>
        <dbReference type="SAM" id="SignalP"/>
    </source>
</evidence>
<evidence type="ECO:0000256" key="2">
    <source>
        <dbReference type="ARBA" id="ARBA00022803"/>
    </source>
</evidence>
<comment type="caution">
    <text evidence="5">The sequence shown here is derived from an EMBL/GenBank/DDBJ whole genome shotgun (WGS) entry which is preliminary data.</text>
</comment>
<keyword evidence="3" id="KW-0732">Signal</keyword>
<feature type="signal peptide" evidence="3">
    <location>
        <begin position="1"/>
        <end position="22"/>
    </location>
</feature>
<evidence type="ECO:0000259" key="4">
    <source>
        <dbReference type="Pfam" id="PF19413"/>
    </source>
</evidence>
<proteinExistence type="predicted"/>
<dbReference type="SUPFAM" id="SSF48452">
    <property type="entry name" value="TPR-like"/>
    <property type="match status" value="1"/>
</dbReference>
<dbReference type="Gene3D" id="1.25.40.10">
    <property type="entry name" value="Tetratricopeptide repeat domain"/>
    <property type="match status" value="1"/>
</dbReference>
<evidence type="ECO:0000313" key="5">
    <source>
        <dbReference type="EMBL" id="MDF5691245.1"/>
    </source>
</evidence>
<accession>A0ABT6BM33</accession>
<evidence type="ECO:0000256" key="1">
    <source>
        <dbReference type="ARBA" id="ARBA00022737"/>
    </source>
</evidence>
<gene>
    <name evidence="5" type="ORF">PQG43_10245</name>
</gene>
<keyword evidence="1" id="KW-0677">Repeat</keyword>
<evidence type="ECO:0000313" key="6">
    <source>
        <dbReference type="Proteomes" id="UP001321344"/>
    </source>
</evidence>
<protein>
    <submittedName>
        <fullName evidence="5">YaiO family outer membrane beta-barrel protein</fullName>
    </submittedName>
</protein>
<dbReference type="Pfam" id="PF14559">
    <property type="entry name" value="TPR_19"/>
    <property type="match status" value="1"/>
</dbReference>
<dbReference type="EMBL" id="JARJOW010000006">
    <property type="protein sequence ID" value="MDF5691245.1"/>
    <property type="molecule type" value="Genomic_DNA"/>
</dbReference>
<dbReference type="RefSeq" id="WP_276344570.1">
    <property type="nucleotide sequence ID" value="NZ_JARJOW010000006.1"/>
</dbReference>
<reference evidence="5 6" key="1">
    <citation type="submission" date="2023-03" db="EMBL/GenBank/DDBJ databases">
        <title>Genome sequencing of Aquirufa.</title>
        <authorList>
            <person name="Pitt A."/>
            <person name="Hahn M.W."/>
        </authorList>
    </citation>
    <scope>NUCLEOTIDE SEQUENCE [LARGE SCALE GENOMIC DNA]</scope>
    <source>
        <strain evidence="5 6">WAEICH-18A</strain>
    </source>
</reference>
<sequence length="412" mass="47332">MSIKLYISLFFLLFCSSIPAYSQQADELFSQARKAAFEQKQYTQAKQLAKKAIQKSPKDYDIRIFLGRLYSWENQADSARREFEWVIQQNPDFEDAYVAYAQVEFWNHEVEKALALSNRGLTKFPQSIELGILKSKFLSSQKKWSEADQVISLVLKNHPGHADARAWANRIRENSAANRIGLTYTFISFDKQFEDPWHLTSLEYSRQTGIGPMIGRFNYANRFNGNGVEYELDVYPRISNIFSAYISAGYSANLGVFPQSRSGISIYANLPKSYEAEAGLRYLFFGHNSWIYTASLGKYYRSFWFNVRTYLSPASGQIGQSFAFTSRYYLGGKDDFISLGLNTGLSPDEQRNLVLINASNYKLQSNGISLSYRKSIQTLHVLNVRASWTSQEYQKDTQGRMIELGLGYIRRF</sequence>
<dbReference type="PANTHER" id="PTHR44943">
    <property type="entry name" value="CELLULOSE SYNTHASE OPERON PROTEIN C"/>
    <property type="match status" value="1"/>
</dbReference>
<organism evidence="5 6">
    <name type="scientific">Aquirufa aurantiipilula</name>
    <dbReference type="NCBI Taxonomy" id="2696561"/>
    <lineage>
        <taxon>Bacteria</taxon>
        <taxon>Pseudomonadati</taxon>
        <taxon>Bacteroidota</taxon>
        <taxon>Cytophagia</taxon>
        <taxon>Cytophagales</taxon>
        <taxon>Flectobacillaceae</taxon>
        <taxon>Aquirufa</taxon>
    </lineage>
</organism>
<feature type="chain" id="PRO_5047020106" evidence="3">
    <location>
        <begin position="23"/>
        <end position="412"/>
    </location>
</feature>